<evidence type="ECO:0000313" key="2">
    <source>
        <dbReference type="EMBL" id="MCY1074527.1"/>
    </source>
</evidence>
<keyword evidence="3" id="KW-1185">Reference proteome</keyword>
<feature type="region of interest" description="Disordered" evidence="1">
    <location>
        <begin position="247"/>
        <end position="274"/>
    </location>
</feature>
<gene>
    <name evidence="2" type="ORF">OV287_08510</name>
</gene>
<feature type="compositionally biased region" description="Basic and acidic residues" evidence="1">
    <location>
        <begin position="262"/>
        <end position="273"/>
    </location>
</feature>
<comment type="caution">
    <text evidence="2">The sequence shown here is derived from an EMBL/GenBank/DDBJ whole genome shotgun (WGS) entry which is preliminary data.</text>
</comment>
<dbReference type="RefSeq" id="WP_267533489.1">
    <property type="nucleotide sequence ID" value="NZ_JAPNKA010000001.1"/>
</dbReference>
<evidence type="ECO:0000256" key="1">
    <source>
        <dbReference type="SAM" id="MobiDB-lite"/>
    </source>
</evidence>
<reference evidence="2 3" key="1">
    <citation type="submission" date="2022-11" db="EMBL/GenBank/DDBJ databases">
        <title>Minimal conservation of predation-associated metabolite biosynthetic gene clusters underscores biosynthetic potential of Myxococcota including descriptions for ten novel species: Archangium lansinium sp. nov., Myxococcus landrumus sp. nov., Nannocystis bai.</title>
        <authorList>
            <person name="Ahearne A."/>
            <person name="Stevens C."/>
            <person name="Phillips K."/>
        </authorList>
    </citation>
    <scope>NUCLEOTIDE SEQUENCE [LARGE SCALE GENOMIC DNA]</scope>
    <source>
        <strain evidence="2 3">MIWBW</strain>
    </source>
</reference>
<evidence type="ECO:0000313" key="3">
    <source>
        <dbReference type="Proteomes" id="UP001207654"/>
    </source>
</evidence>
<dbReference type="Proteomes" id="UP001207654">
    <property type="component" value="Unassembled WGS sequence"/>
</dbReference>
<proteinExistence type="predicted"/>
<name>A0ABT4A0N4_9BACT</name>
<accession>A0ABT4A0N4</accession>
<dbReference type="EMBL" id="JAPNKA010000001">
    <property type="protein sequence ID" value="MCY1074527.1"/>
    <property type="molecule type" value="Genomic_DNA"/>
</dbReference>
<protein>
    <submittedName>
        <fullName evidence="2">Uncharacterized protein</fullName>
    </submittedName>
</protein>
<sequence>MSAATLTLMVLALAGHTVELRSETPFATPRDSVRIQLQVLDEAGRPLRDASVSLTVNVGSVTEPTATQEGALAATYRPPAQEGPQVALFHAVVRSGAAAGSVGWLALPVHGQHQLRVPAPPRARVSVSIGSASFGPVAAGARGSAVVSVEVPPGVTSAEVTLTERSGRRRTLQVPLPAARFARVRIVSPPESPGGEHPVRLQGFVVDESGSPVLSLPPLAVSVDRGRLGPIEPREGATFEVPYTAPERTGEPVTLSAAPLEEPERSASLKLEPRPGPLARLGLTLSSPSFTAGSDEPITVEVVGYDAKGNLLPAPPATFFTELGTLEAESGGRRARLRPPDAFGARKALALRVQAGALQGEVALPLQSGPPVRGEAIVQPASQTGGGDAEVIGRFVDAWGNPVDGLQVKGSSPGGNLQGPEALGEGRYRFRFTRAPGQPAGPSTFELQPEGFPVLATGTVSVRAPREPWQPAVGLLLFAQSNTALSKGLGVRLEGSLRIADLPWEALLQVEGRQNARESQQISPVGGTEVQQAFTLRGVSARLGARWSQPFLGPGVVFADATVGLLVMTGDLELTGGGGTLALPIRSQGLAASVGGGLGWPLGAGRVVGQIQFAYAPGSDQVRGNLGGLSVGVGYQLPLFGGAGR</sequence>
<organism evidence="2 3">
    <name type="scientific">Archangium lansingense</name>
    <dbReference type="NCBI Taxonomy" id="2995310"/>
    <lineage>
        <taxon>Bacteria</taxon>
        <taxon>Pseudomonadati</taxon>
        <taxon>Myxococcota</taxon>
        <taxon>Myxococcia</taxon>
        <taxon>Myxococcales</taxon>
        <taxon>Cystobacterineae</taxon>
        <taxon>Archangiaceae</taxon>
        <taxon>Archangium</taxon>
    </lineage>
</organism>